<proteinExistence type="inferred from homology"/>
<keyword evidence="4 9" id="KW-0378">Hydrolase</keyword>
<evidence type="ECO:0000256" key="3">
    <source>
        <dbReference type="ARBA" id="ARBA00022741"/>
    </source>
</evidence>
<gene>
    <name evidence="9" type="primary">ftsY</name>
    <name evidence="13" type="ORF">C1877_12050</name>
</gene>
<dbReference type="GO" id="GO:0005047">
    <property type="term" value="F:signal recognition particle binding"/>
    <property type="evidence" value="ECO:0007669"/>
    <property type="project" value="TreeGrafter"/>
</dbReference>
<dbReference type="GO" id="GO:0006614">
    <property type="term" value="P:SRP-dependent cotranslational protein targeting to membrane"/>
    <property type="evidence" value="ECO:0007669"/>
    <property type="project" value="InterPro"/>
</dbReference>
<dbReference type="GO" id="GO:0005886">
    <property type="term" value="C:plasma membrane"/>
    <property type="evidence" value="ECO:0007669"/>
    <property type="project" value="UniProtKB-SubCell"/>
</dbReference>
<feature type="binding site" evidence="9">
    <location>
        <begin position="189"/>
        <end position="193"/>
    </location>
    <ligand>
        <name>GTP</name>
        <dbReference type="ChEBI" id="CHEBI:37565"/>
    </ligand>
</feature>
<evidence type="ECO:0000259" key="11">
    <source>
        <dbReference type="SMART" id="SM00962"/>
    </source>
</evidence>
<evidence type="ECO:0000256" key="7">
    <source>
        <dbReference type="ARBA" id="ARBA00023170"/>
    </source>
</evidence>
<keyword evidence="7 9" id="KW-0675">Receptor</keyword>
<dbReference type="PANTHER" id="PTHR43134:SF1">
    <property type="entry name" value="SIGNAL RECOGNITION PARTICLE RECEPTOR SUBUNIT ALPHA"/>
    <property type="match status" value="1"/>
</dbReference>
<dbReference type="Pfam" id="PF00448">
    <property type="entry name" value="SRP54"/>
    <property type="match status" value="1"/>
</dbReference>
<dbReference type="SMART" id="SM00382">
    <property type="entry name" value="AAA"/>
    <property type="match status" value="1"/>
</dbReference>
<dbReference type="Pfam" id="PF02881">
    <property type="entry name" value="SRP54_N"/>
    <property type="match status" value="1"/>
</dbReference>
<dbReference type="Proteomes" id="UP000254000">
    <property type="component" value="Unassembled WGS sequence"/>
</dbReference>
<dbReference type="InterPro" id="IPR036225">
    <property type="entry name" value="SRP/SRP_N"/>
</dbReference>
<dbReference type="GO" id="GO:0003924">
    <property type="term" value="F:GTPase activity"/>
    <property type="evidence" value="ECO:0007669"/>
    <property type="project" value="UniProtKB-UniRule"/>
</dbReference>
<keyword evidence="2 9" id="KW-0963">Cytoplasm</keyword>
<dbReference type="InterPro" id="IPR000897">
    <property type="entry name" value="SRP54_GTPase_dom"/>
</dbReference>
<sequence>MGFFDRISEGLSRSRDKFKEQMNVLLDRGPDLDDEFWDGLEETLILADIGGAAASEIVENLRDQATRRALPDAYAVLDLLNDQIASTFTPGGEDVLGGGPAVVLFVGINGTGKTTTVGKLAKEATDAGRTVLLGSADTFRAAAIEQLEVWARRANVPVCTRERGSDPASVCYDTLERAEQEGADLVLVDTAGRLHTSADLMRELEKVVAVVRKRSQLPVYTVLVIDATTGQNGLQQAREFDRALDLDGVIVTKLDGTAKGGIALAVSHELELPVLKIGVGEGLDDLKDFDAHDFARALVGDFDERE</sequence>
<keyword evidence="6 9" id="KW-0472">Membrane</keyword>
<keyword evidence="3 9" id="KW-0547">Nucleotide-binding</keyword>
<keyword evidence="14" id="KW-1185">Reference proteome</keyword>
<dbReference type="AlphaFoldDB" id="A0A369LY88"/>
<dbReference type="Gene3D" id="3.40.50.300">
    <property type="entry name" value="P-loop containing nucleotide triphosphate hydrolases"/>
    <property type="match status" value="1"/>
</dbReference>
<evidence type="ECO:0000256" key="2">
    <source>
        <dbReference type="ARBA" id="ARBA00022490"/>
    </source>
</evidence>
<evidence type="ECO:0000256" key="8">
    <source>
        <dbReference type="ARBA" id="ARBA00048027"/>
    </source>
</evidence>
<feature type="domain" description="Signal recognition particle SRP54 helical bundle" evidence="12">
    <location>
        <begin position="7"/>
        <end position="88"/>
    </location>
</feature>
<dbReference type="InterPro" id="IPR027417">
    <property type="entry name" value="P-loop_NTPase"/>
</dbReference>
<evidence type="ECO:0000256" key="6">
    <source>
        <dbReference type="ARBA" id="ARBA00023136"/>
    </source>
</evidence>
<dbReference type="SUPFAM" id="SSF47364">
    <property type="entry name" value="Domain of the SRP/SRP receptor G-proteins"/>
    <property type="match status" value="1"/>
</dbReference>
<dbReference type="InterPro" id="IPR042101">
    <property type="entry name" value="SRP54_N_sf"/>
</dbReference>
<comment type="subcellular location">
    <subcellularLocation>
        <location evidence="9">Cell membrane</location>
        <topology evidence="9">Peripheral membrane protein</topology>
        <orientation evidence="9">Cytoplasmic side</orientation>
    </subcellularLocation>
    <subcellularLocation>
        <location evidence="9">Cytoplasm</location>
    </subcellularLocation>
</comment>
<keyword evidence="1 9" id="KW-1003">Cell membrane</keyword>
<dbReference type="Gene3D" id="1.20.120.140">
    <property type="entry name" value="Signal recognition particle SRP54, nucleotide-binding domain"/>
    <property type="match status" value="1"/>
</dbReference>
<dbReference type="CDD" id="cd17874">
    <property type="entry name" value="FtsY"/>
    <property type="match status" value="1"/>
</dbReference>
<organism evidence="13 14">
    <name type="scientific">Gordonibacter pamelaeae</name>
    <dbReference type="NCBI Taxonomy" id="471189"/>
    <lineage>
        <taxon>Bacteria</taxon>
        <taxon>Bacillati</taxon>
        <taxon>Actinomycetota</taxon>
        <taxon>Coriobacteriia</taxon>
        <taxon>Eggerthellales</taxon>
        <taxon>Eggerthellaceae</taxon>
        <taxon>Gordonibacter</taxon>
    </lineage>
</organism>
<comment type="catalytic activity">
    <reaction evidence="8 9">
        <text>GTP + H2O = GDP + phosphate + H(+)</text>
        <dbReference type="Rhea" id="RHEA:19669"/>
        <dbReference type="ChEBI" id="CHEBI:15377"/>
        <dbReference type="ChEBI" id="CHEBI:15378"/>
        <dbReference type="ChEBI" id="CHEBI:37565"/>
        <dbReference type="ChEBI" id="CHEBI:43474"/>
        <dbReference type="ChEBI" id="CHEBI:58189"/>
        <dbReference type="EC" id="3.6.5.4"/>
    </reaction>
</comment>
<dbReference type="SMART" id="SM00962">
    <property type="entry name" value="SRP54"/>
    <property type="match status" value="1"/>
</dbReference>
<evidence type="ECO:0000259" key="12">
    <source>
        <dbReference type="SMART" id="SM00963"/>
    </source>
</evidence>
<dbReference type="GO" id="GO:0005525">
    <property type="term" value="F:GTP binding"/>
    <property type="evidence" value="ECO:0007669"/>
    <property type="project" value="UniProtKB-UniRule"/>
</dbReference>
<comment type="function">
    <text evidence="9">Involved in targeting and insertion of nascent membrane proteins into the cytoplasmic membrane. Acts as a receptor for the complex formed by the signal recognition particle (SRP) and the ribosome-nascent chain (RNC).</text>
</comment>
<comment type="subunit">
    <text evidence="9">Part of the signal recognition particle protein translocation system, which is composed of SRP and FtsY.</text>
</comment>
<dbReference type="FunFam" id="1.20.120.140:FF:000002">
    <property type="entry name" value="Signal recognition particle receptor FtsY"/>
    <property type="match status" value="1"/>
</dbReference>
<dbReference type="PANTHER" id="PTHR43134">
    <property type="entry name" value="SIGNAL RECOGNITION PARTICLE RECEPTOR SUBUNIT ALPHA"/>
    <property type="match status" value="1"/>
</dbReference>
<protein>
    <recommendedName>
        <fullName evidence="9">Signal recognition particle receptor FtsY</fullName>
        <shortName evidence="9">SRP receptor</shortName>
        <ecNumber evidence="9">3.6.5.4</ecNumber>
    </recommendedName>
</protein>
<dbReference type="GeneID" id="78360425"/>
<dbReference type="InterPro" id="IPR003593">
    <property type="entry name" value="AAA+_ATPase"/>
</dbReference>
<name>A0A369LY88_9ACTN</name>
<dbReference type="NCBIfam" id="TIGR00064">
    <property type="entry name" value="ftsY"/>
    <property type="match status" value="1"/>
</dbReference>
<feature type="binding site" evidence="9">
    <location>
        <begin position="252"/>
        <end position="255"/>
    </location>
    <ligand>
        <name>GTP</name>
        <dbReference type="ChEBI" id="CHEBI:37565"/>
    </ligand>
</feature>
<comment type="caution">
    <text evidence="13">The sequence shown here is derived from an EMBL/GenBank/DDBJ whole genome shotgun (WGS) entry which is preliminary data.</text>
</comment>
<reference evidence="13 14" key="1">
    <citation type="journal article" date="2018" name="Elife">
        <title>Discovery and characterization of a prevalent human gut bacterial enzyme sufficient for the inactivation of a family of plant toxins.</title>
        <authorList>
            <person name="Koppel N."/>
            <person name="Bisanz J.E."/>
            <person name="Pandelia M.E."/>
            <person name="Turnbaugh P.J."/>
            <person name="Balskus E.P."/>
        </authorList>
    </citation>
    <scope>NUCLEOTIDE SEQUENCE [LARGE SCALE GENOMIC DNA]</scope>
    <source>
        <strain evidence="13 14">3C</strain>
    </source>
</reference>
<evidence type="ECO:0000256" key="5">
    <source>
        <dbReference type="ARBA" id="ARBA00023134"/>
    </source>
</evidence>
<feature type="binding site" evidence="9">
    <location>
        <begin position="107"/>
        <end position="114"/>
    </location>
    <ligand>
        <name>GTP</name>
        <dbReference type="ChEBI" id="CHEBI:37565"/>
    </ligand>
</feature>
<comment type="similarity">
    <text evidence="9">Belongs to the GTP-binding SRP family. FtsY subfamily.</text>
</comment>
<dbReference type="OrthoDB" id="9804720at2"/>
<accession>A0A369LY88</accession>
<evidence type="ECO:0000256" key="9">
    <source>
        <dbReference type="HAMAP-Rule" id="MF_00920"/>
    </source>
</evidence>
<dbReference type="InterPro" id="IPR004390">
    <property type="entry name" value="SR_rcpt_FtsY"/>
</dbReference>
<dbReference type="FunFam" id="3.40.50.300:FF:000053">
    <property type="entry name" value="Signal recognition particle receptor FtsY"/>
    <property type="match status" value="1"/>
</dbReference>
<keyword evidence="5 9" id="KW-0342">GTP-binding</keyword>
<dbReference type="InterPro" id="IPR013822">
    <property type="entry name" value="Signal_recog_particl_SRP54_hlx"/>
</dbReference>
<evidence type="ECO:0000256" key="1">
    <source>
        <dbReference type="ARBA" id="ARBA00022475"/>
    </source>
</evidence>
<dbReference type="SUPFAM" id="SSF52540">
    <property type="entry name" value="P-loop containing nucleoside triphosphate hydrolases"/>
    <property type="match status" value="1"/>
</dbReference>
<evidence type="ECO:0000256" key="4">
    <source>
        <dbReference type="ARBA" id="ARBA00022801"/>
    </source>
</evidence>
<dbReference type="HAMAP" id="MF_00920">
    <property type="entry name" value="FtsY"/>
    <property type="match status" value="1"/>
</dbReference>
<feature type="domain" description="AAA+ ATPase" evidence="10">
    <location>
        <begin position="99"/>
        <end position="256"/>
    </location>
</feature>
<evidence type="ECO:0000313" key="13">
    <source>
        <dbReference type="EMBL" id="RDB63587.1"/>
    </source>
</evidence>
<evidence type="ECO:0000259" key="10">
    <source>
        <dbReference type="SMART" id="SM00382"/>
    </source>
</evidence>
<evidence type="ECO:0000313" key="14">
    <source>
        <dbReference type="Proteomes" id="UP000254000"/>
    </source>
</evidence>
<dbReference type="EC" id="3.6.5.4" evidence="9"/>
<dbReference type="GO" id="GO:0005737">
    <property type="term" value="C:cytoplasm"/>
    <property type="evidence" value="ECO:0007669"/>
    <property type="project" value="UniProtKB-SubCell"/>
</dbReference>
<dbReference type="EMBL" id="PPTS01000007">
    <property type="protein sequence ID" value="RDB63587.1"/>
    <property type="molecule type" value="Genomic_DNA"/>
</dbReference>
<dbReference type="RefSeq" id="WP_114569280.1">
    <property type="nucleotide sequence ID" value="NZ_CABMMS010000007.1"/>
</dbReference>
<dbReference type="SMART" id="SM00963">
    <property type="entry name" value="SRP54_N"/>
    <property type="match status" value="1"/>
</dbReference>
<feature type="domain" description="SRP54-type proteins GTP-binding" evidence="11">
    <location>
        <begin position="100"/>
        <end position="300"/>
    </location>
</feature>